<evidence type="ECO:0008006" key="2">
    <source>
        <dbReference type="Google" id="ProtNLM"/>
    </source>
</evidence>
<protein>
    <recommendedName>
        <fullName evidence="2">DUF2958 domain-containing protein</fullName>
    </recommendedName>
</protein>
<reference evidence="1" key="1">
    <citation type="journal article" date="2014" name="Front. Microbiol.">
        <title>High frequency of phylogenetically diverse reductive dehalogenase-homologous genes in deep subseafloor sedimentary metagenomes.</title>
        <authorList>
            <person name="Kawai M."/>
            <person name="Futagami T."/>
            <person name="Toyoda A."/>
            <person name="Takaki Y."/>
            <person name="Nishi S."/>
            <person name="Hori S."/>
            <person name="Arai W."/>
            <person name="Tsubouchi T."/>
            <person name="Morono Y."/>
            <person name="Uchiyama I."/>
            <person name="Ito T."/>
            <person name="Fujiyama A."/>
            <person name="Inagaki F."/>
            <person name="Takami H."/>
        </authorList>
    </citation>
    <scope>NUCLEOTIDE SEQUENCE</scope>
    <source>
        <strain evidence="1">Expedition CK06-06</strain>
    </source>
</reference>
<dbReference type="Pfam" id="PF11171">
    <property type="entry name" value="DUF2958"/>
    <property type="match status" value="1"/>
</dbReference>
<proteinExistence type="predicted"/>
<sequence>MCNYALAYIIIEIKSVKMKLITKEIKNKLPKLYEQDGKGLNSIAYIKFFTPDSNWTWYVTEFDGKDLFFGLVDGFEKELGYFSLSELESVRGPLGLKIERDLHFVPTTLEELMK</sequence>
<name>X1N359_9ZZZZ</name>
<accession>X1N359</accession>
<dbReference type="EMBL" id="BARV01006448">
    <property type="protein sequence ID" value="GAI13029.1"/>
    <property type="molecule type" value="Genomic_DNA"/>
</dbReference>
<comment type="caution">
    <text evidence="1">The sequence shown here is derived from an EMBL/GenBank/DDBJ whole genome shotgun (WGS) entry which is preliminary data.</text>
</comment>
<evidence type="ECO:0000313" key="1">
    <source>
        <dbReference type="EMBL" id="GAI13029.1"/>
    </source>
</evidence>
<dbReference type="AlphaFoldDB" id="X1N359"/>
<dbReference type="InterPro" id="IPR021341">
    <property type="entry name" value="DUF2958"/>
</dbReference>
<gene>
    <name evidence="1" type="ORF">S06H3_13211</name>
</gene>
<organism evidence="1">
    <name type="scientific">marine sediment metagenome</name>
    <dbReference type="NCBI Taxonomy" id="412755"/>
    <lineage>
        <taxon>unclassified sequences</taxon>
        <taxon>metagenomes</taxon>
        <taxon>ecological metagenomes</taxon>
    </lineage>
</organism>